<proteinExistence type="predicted"/>
<evidence type="ECO:0000256" key="1">
    <source>
        <dbReference type="SAM" id="MobiDB-lite"/>
    </source>
</evidence>
<protein>
    <submittedName>
        <fullName evidence="2">Uncharacterized protein</fullName>
    </submittedName>
</protein>
<feature type="compositionally biased region" description="Basic and acidic residues" evidence="1">
    <location>
        <begin position="50"/>
        <end position="61"/>
    </location>
</feature>
<name>A0A4U0R4F4_9RHOB</name>
<dbReference type="Proteomes" id="UP000309747">
    <property type="component" value="Unassembled WGS sequence"/>
</dbReference>
<feature type="region of interest" description="Disordered" evidence="1">
    <location>
        <begin position="18"/>
        <end position="71"/>
    </location>
</feature>
<evidence type="ECO:0000313" key="2">
    <source>
        <dbReference type="EMBL" id="TJZ89637.1"/>
    </source>
</evidence>
<dbReference type="OrthoDB" id="7242801at2"/>
<organism evidence="2 3">
    <name type="scientific">Paracoccus gahaiensis</name>
    <dbReference type="NCBI Taxonomy" id="1706839"/>
    <lineage>
        <taxon>Bacteria</taxon>
        <taxon>Pseudomonadati</taxon>
        <taxon>Pseudomonadota</taxon>
        <taxon>Alphaproteobacteria</taxon>
        <taxon>Rhodobacterales</taxon>
        <taxon>Paracoccaceae</taxon>
        <taxon>Paracoccus</taxon>
    </lineage>
</organism>
<dbReference type="EMBL" id="SUNI01000028">
    <property type="protein sequence ID" value="TJZ89637.1"/>
    <property type="molecule type" value="Genomic_DNA"/>
</dbReference>
<accession>A0A4U0R4F4</accession>
<feature type="compositionally biased region" description="Basic and acidic residues" evidence="1">
    <location>
        <begin position="22"/>
        <end position="37"/>
    </location>
</feature>
<evidence type="ECO:0000313" key="3">
    <source>
        <dbReference type="Proteomes" id="UP000309747"/>
    </source>
</evidence>
<gene>
    <name evidence="2" type="ORF">FA743_18045</name>
</gene>
<reference evidence="2 3" key="1">
    <citation type="submission" date="2019-04" db="EMBL/GenBank/DDBJ databases">
        <authorList>
            <person name="Li J."/>
        </authorList>
    </citation>
    <scope>NUCLEOTIDE SEQUENCE [LARGE SCALE GENOMIC DNA]</scope>
    <source>
        <strain evidence="2 3">KCTC 42687</strain>
    </source>
</reference>
<keyword evidence="3" id="KW-1185">Reference proteome</keyword>
<sequence length="130" mass="14664">MADLRGELGKSELARAAVHQAKNQDLRDKIARLKDLPPRPPFKPSGMEKASNRDLGKEAGTARRRGPTRQRLYGLRNSRIDTAKATPLQLNVLSWSNQVPLESLVRDKALISWRRLRISRCNTISAIIRS</sequence>
<comment type="caution">
    <text evidence="2">The sequence shown here is derived from an EMBL/GenBank/DDBJ whole genome shotgun (WGS) entry which is preliminary data.</text>
</comment>
<dbReference type="AlphaFoldDB" id="A0A4U0R4F4"/>